<dbReference type="AlphaFoldDB" id="A0A9P5K1W4"/>
<organism evidence="1 2">
    <name type="scientific">Russula ochroleuca</name>
    <dbReference type="NCBI Taxonomy" id="152965"/>
    <lineage>
        <taxon>Eukaryota</taxon>
        <taxon>Fungi</taxon>
        <taxon>Dikarya</taxon>
        <taxon>Basidiomycota</taxon>
        <taxon>Agaricomycotina</taxon>
        <taxon>Agaricomycetes</taxon>
        <taxon>Russulales</taxon>
        <taxon>Russulaceae</taxon>
        <taxon>Russula</taxon>
    </lineage>
</organism>
<gene>
    <name evidence="1" type="ORF">DFH94DRAFT_695416</name>
</gene>
<keyword evidence="2" id="KW-1185">Reference proteome</keyword>
<reference evidence="1" key="1">
    <citation type="submission" date="2019-10" db="EMBL/GenBank/DDBJ databases">
        <authorList>
            <consortium name="DOE Joint Genome Institute"/>
            <person name="Kuo A."/>
            <person name="Miyauchi S."/>
            <person name="Kiss E."/>
            <person name="Drula E."/>
            <person name="Kohler A."/>
            <person name="Sanchez-Garcia M."/>
            <person name="Andreopoulos B."/>
            <person name="Barry K.W."/>
            <person name="Bonito G."/>
            <person name="Buee M."/>
            <person name="Carver A."/>
            <person name="Chen C."/>
            <person name="Cichocki N."/>
            <person name="Clum A."/>
            <person name="Culley D."/>
            <person name="Crous P.W."/>
            <person name="Fauchery L."/>
            <person name="Girlanda M."/>
            <person name="Hayes R."/>
            <person name="Keri Z."/>
            <person name="LaButti K."/>
            <person name="Lipzen A."/>
            <person name="Lombard V."/>
            <person name="Magnuson J."/>
            <person name="Maillard F."/>
            <person name="Morin E."/>
            <person name="Murat C."/>
            <person name="Nolan M."/>
            <person name="Ohm R."/>
            <person name="Pangilinan J."/>
            <person name="Pereira M."/>
            <person name="Perotto S."/>
            <person name="Peter M."/>
            <person name="Riley R."/>
            <person name="Sitrit Y."/>
            <person name="Stielow B."/>
            <person name="Szollosi G."/>
            <person name="Zifcakova L."/>
            <person name="Stursova M."/>
            <person name="Spatafora J.W."/>
            <person name="Tedersoo L."/>
            <person name="Vaario L.-M."/>
            <person name="Yamada A."/>
            <person name="Yan M."/>
            <person name="Wang P."/>
            <person name="Xu J."/>
            <person name="Bruns T."/>
            <person name="Baldrian P."/>
            <person name="Vilgalys R."/>
            <person name="Henrissat B."/>
            <person name="Grigoriev I.V."/>
            <person name="Hibbett D."/>
            <person name="Nagy L.G."/>
            <person name="Martin F.M."/>
        </authorList>
    </citation>
    <scope>NUCLEOTIDE SEQUENCE</scope>
    <source>
        <strain evidence="1">Prilba</strain>
    </source>
</reference>
<dbReference type="EMBL" id="WHVB01000017">
    <property type="protein sequence ID" value="KAF8474343.1"/>
    <property type="molecule type" value="Genomic_DNA"/>
</dbReference>
<evidence type="ECO:0000313" key="2">
    <source>
        <dbReference type="Proteomes" id="UP000759537"/>
    </source>
</evidence>
<proteinExistence type="predicted"/>
<protein>
    <submittedName>
        <fullName evidence="1">Uncharacterized protein</fullName>
    </submittedName>
</protein>
<sequence>MPATKVPGLFPAVPLPGSLPLIVQPEQPPLVEQPQFGGWYSTMSVPEWEVPTTGLPTVEAPTVAALIQGGKSNVADSMVNEQSADGEQSMALECLLDLEHSLAVEAAQGDTGLALPTRKDFEGPLCALSNNLGYSAESGHEVFMGDAGTEGIEQFVDVFLDGSWEGFVDFEYPERD</sequence>
<reference evidence="1" key="2">
    <citation type="journal article" date="2020" name="Nat. Commun.">
        <title>Large-scale genome sequencing of mycorrhizal fungi provides insights into the early evolution of symbiotic traits.</title>
        <authorList>
            <person name="Miyauchi S."/>
            <person name="Kiss E."/>
            <person name="Kuo A."/>
            <person name="Drula E."/>
            <person name="Kohler A."/>
            <person name="Sanchez-Garcia M."/>
            <person name="Morin E."/>
            <person name="Andreopoulos B."/>
            <person name="Barry K.W."/>
            <person name="Bonito G."/>
            <person name="Buee M."/>
            <person name="Carver A."/>
            <person name="Chen C."/>
            <person name="Cichocki N."/>
            <person name="Clum A."/>
            <person name="Culley D."/>
            <person name="Crous P.W."/>
            <person name="Fauchery L."/>
            <person name="Girlanda M."/>
            <person name="Hayes R.D."/>
            <person name="Keri Z."/>
            <person name="LaButti K."/>
            <person name="Lipzen A."/>
            <person name="Lombard V."/>
            <person name="Magnuson J."/>
            <person name="Maillard F."/>
            <person name="Murat C."/>
            <person name="Nolan M."/>
            <person name="Ohm R.A."/>
            <person name="Pangilinan J."/>
            <person name="Pereira M.F."/>
            <person name="Perotto S."/>
            <person name="Peter M."/>
            <person name="Pfister S."/>
            <person name="Riley R."/>
            <person name="Sitrit Y."/>
            <person name="Stielow J.B."/>
            <person name="Szollosi G."/>
            <person name="Zifcakova L."/>
            <person name="Stursova M."/>
            <person name="Spatafora J.W."/>
            <person name="Tedersoo L."/>
            <person name="Vaario L.M."/>
            <person name="Yamada A."/>
            <person name="Yan M."/>
            <person name="Wang P."/>
            <person name="Xu J."/>
            <person name="Bruns T."/>
            <person name="Baldrian P."/>
            <person name="Vilgalys R."/>
            <person name="Dunand C."/>
            <person name="Henrissat B."/>
            <person name="Grigoriev I.V."/>
            <person name="Hibbett D."/>
            <person name="Nagy L.G."/>
            <person name="Martin F.M."/>
        </authorList>
    </citation>
    <scope>NUCLEOTIDE SEQUENCE</scope>
    <source>
        <strain evidence="1">Prilba</strain>
    </source>
</reference>
<dbReference type="Proteomes" id="UP000759537">
    <property type="component" value="Unassembled WGS sequence"/>
</dbReference>
<name>A0A9P5K1W4_9AGAM</name>
<evidence type="ECO:0000313" key="1">
    <source>
        <dbReference type="EMBL" id="KAF8474343.1"/>
    </source>
</evidence>
<comment type="caution">
    <text evidence="1">The sequence shown here is derived from an EMBL/GenBank/DDBJ whole genome shotgun (WGS) entry which is preliminary data.</text>
</comment>
<accession>A0A9P5K1W4</accession>